<dbReference type="PROSITE" id="PS51762">
    <property type="entry name" value="GH16_2"/>
    <property type="match status" value="1"/>
</dbReference>
<dbReference type="OrthoDB" id="412647at2759"/>
<keyword evidence="3 9" id="KW-0812">Transmembrane</keyword>
<evidence type="ECO:0000256" key="6">
    <source>
        <dbReference type="ARBA" id="ARBA00023136"/>
    </source>
</evidence>
<dbReference type="Proteomes" id="UP000886653">
    <property type="component" value="Unassembled WGS sequence"/>
</dbReference>
<keyword evidence="8" id="KW-0961">Cell wall biogenesis/degradation</keyword>
<keyword evidence="5 9" id="KW-1133">Transmembrane helix</keyword>
<evidence type="ECO:0000313" key="12">
    <source>
        <dbReference type="Proteomes" id="UP000886653"/>
    </source>
</evidence>
<feature type="domain" description="GH16" evidence="10">
    <location>
        <begin position="98"/>
        <end position="478"/>
    </location>
</feature>
<dbReference type="GO" id="GO:0031505">
    <property type="term" value="P:fungal-type cell wall organization"/>
    <property type="evidence" value="ECO:0007669"/>
    <property type="project" value="TreeGrafter"/>
</dbReference>
<organism evidence="11 12">
    <name type="scientific">Cronartium quercuum f. sp. fusiforme G11</name>
    <dbReference type="NCBI Taxonomy" id="708437"/>
    <lineage>
        <taxon>Eukaryota</taxon>
        <taxon>Fungi</taxon>
        <taxon>Dikarya</taxon>
        <taxon>Basidiomycota</taxon>
        <taxon>Pucciniomycotina</taxon>
        <taxon>Pucciniomycetes</taxon>
        <taxon>Pucciniales</taxon>
        <taxon>Coleosporiaceae</taxon>
        <taxon>Cronartium</taxon>
    </lineage>
</organism>
<accession>A0A9P6N8J6</accession>
<evidence type="ECO:0000256" key="5">
    <source>
        <dbReference type="ARBA" id="ARBA00022989"/>
    </source>
</evidence>
<dbReference type="InterPro" id="IPR005629">
    <property type="entry name" value="Skn1/Kre6/Sbg1"/>
</dbReference>
<comment type="subcellular location">
    <subcellularLocation>
        <location evidence="1">Membrane</location>
        <topology evidence="1">Single-pass type II membrane protein</topology>
    </subcellularLocation>
</comment>
<evidence type="ECO:0000256" key="1">
    <source>
        <dbReference type="ARBA" id="ARBA00004606"/>
    </source>
</evidence>
<dbReference type="PANTHER" id="PTHR31361:SF15">
    <property type="entry name" value="GH16 DOMAIN-CONTAINING PROTEIN"/>
    <property type="match status" value="1"/>
</dbReference>
<evidence type="ECO:0000313" key="11">
    <source>
        <dbReference type="EMBL" id="KAG0141298.1"/>
    </source>
</evidence>
<evidence type="ECO:0000256" key="7">
    <source>
        <dbReference type="ARBA" id="ARBA00023180"/>
    </source>
</evidence>
<dbReference type="GO" id="GO:0005886">
    <property type="term" value="C:plasma membrane"/>
    <property type="evidence" value="ECO:0007669"/>
    <property type="project" value="TreeGrafter"/>
</dbReference>
<dbReference type="Pfam" id="PF03935">
    <property type="entry name" value="SKN1_KRE6_Sbg1"/>
    <property type="match status" value="1"/>
</dbReference>
<keyword evidence="4" id="KW-0735">Signal-anchor</keyword>
<dbReference type="GO" id="GO:0015926">
    <property type="term" value="F:glucosidase activity"/>
    <property type="evidence" value="ECO:0007669"/>
    <property type="project" value="TreeGrafter"/>
</dbReference>
<dbReference type="GO" id="GO:0005789">
    <property type="term" value="C:endoplasmic reticulum membrane"/>
    <property type="evidence" value="ECO:0007669"/>
    <property type="project" value="TreeGrafter"/>
</dbReference>
<dbReference type="InterPro" id="IPR013320">
    <property type="entry name" value="ConA-like_dom_sf"/>
</dbReference>
<dbReference type="GO" id="GO:0006078">
    <property type="term" value="P:(1-&gt;6)-beta-D-glucan biosynthetic process"/>
    <property type="evidence" value="ECO:0007669"/>
    <property type="project" value="TreeGrafter"/>
</dbReference>
<comment type="caution">
    <text evidence="11">The sequence shown here is derived from an EMBL/GenBank/DDBJ whole genome shotgun (WGS) entry which is preliminary data.</text>
</comment>
<dbReference type="PANTHER" id="PTHR31361">
    <property type="entry name" value="BETA-GLUCAN SYNTHESIS-ASSOCIATED PROTEIN KRE6-RELATED"/>
    <property type="match status" value="1"/>
</dbReference>
<evidence type="ECO:0000256" key="4">
    <source>
        <dbReference type="ARBA" id="ARBA00022968"/>
    </source>
</evidence>
<evidence type="ECO:0000259" key="10">
    <source>
        <dbReference type="PROSITE" id="PS51762"/>
    </source>
</evidence>
<keyword evidence="6 9" id="KW-0472">Membrane</keyword>
<dbReference type="FunFam" id="2.60.120.200:FF:000135">
    <property type="entry name" value="Related to KRE6-glucan synthase subunit"/>
    <property type="match status" value="1"/>
</dbReference>
<dbReference type="Gene3D" id="2.60.120.200">
    <property type="match status" value="1"/>
</dbReference>
<keyword evidence="12" id="KW-1185">Reference proteome</keyword>
<evidence type="ECO:0000256" key="2">
    <source>
        <dbReference type="ARBA" id="ARBA00010962"/>
    </source>
</evidence>
<feature type="transmembrane region" description="Helical" evidence="9">
    <location>
        <begin position="28"/>
        <end position="51"/>
    </location>
</feature>
<dbReference type="InterPro" id="IPR000757">
    <property type="entry name" value="Beta-glucanase-like"/>
</dbReference>
<keyword evidence="7" id="KW-0325">Glycoprotein</keyword>
<evidence type="ECO:0000256" key="3">
    <source>
        <dbReference type="ARBA" id="ARBA00022692"/>
    </source>
</evidence>
<reference evidence="11" key="1">
    <citation type="submission" date="2013-11" db="EMBL/GenBank/DDBJ databases">
        <title>Genome sequence of the fusiform rust pathogen reveals effectors for host alternation and coevolution with pine.</title>
        <authorList>
            <consortium name="DOE Joint Genome Institute"/>
            <person name="Smith K."/>
            <person name="Pendleton A."/>
            <person name="Kubisiak T."/>
            <person name="Anderson C."/>
            <person name="Salamov A."/>
            <person name="Aerts A."/>
            <person name="Riley R."/>
            <person name="Clum A."/>
            <person name="Lindquist E."/>
            <person name="Ence D."/>
            <person name="Campbell M."/>
            <person name="Kronenberg Z."/>
            <person name="Feau N."/>
            <person name="Dhillon B."/>
            <person name="Hamelin R."/>
            <person name="Burleigh J."/>
            <person name="Smith J."/>
            <person name="Yandell M."/>
            <person name="Nelson C."/>
            <person name="Grigoriev I."/>
            <person name="Davis J."/>
        </authorList>
    </citation>
    <scope>NUCLEOTIDE SEQUENCE</scope>
    <source>
        <strain evidence="11">G11</strain>
    </source>
</reference>
<evidence type="ECO:0000256" key="9">
    <source>
        <dbReference type="SAM" id="Phobius"/>
    </source>
</evidence>
<proteinExistence type="inferred from homology"/>
<dbReference type="AlphaFoldDB" id="A0A9P6N8J6"/>
<gene>
    <name evidence="11" type="ORF">CROQUDRAFT_51909</name>
</gene>
<name>A0A9P6N8J6_9BASI</name>
<sequence length="537" mass="58972">MPRKGADRLIIESKSLAGRTALWSSRGWLNAIGLLILATTLVTLFAGYPIISYFIRHPFGTLGGYNLGGINGSGQVPDIQGFRGLIDVDTPREALTKIGADGKEYQLVFSDEFNQDGRTFWPGDDPYWEAVDLHYWATANLEWYDPDQATTQNGSLVLTLDKVTDPSTNHDLDYRGGMIQSWNKFCFTGGIIEASISLPGDPTVAGLWPAFWTMGNLGRAGYGASLDGTWPYSYDTCDIGTLPNQTDPKTGGPPAVTTMGDPYHNNDLSYLPGQRLSRCTCPSVSGPNYHPGPKHNDGTFVGRSAPEIDVLEATVDRQNRVGQISQSAQFAPYNAKYLMNNKTDGYVTFYDNPYQSALNEYSGGIYQQSASGLSNTDQQAAYNGQKYANYGFEYAPASSANPFITWTQQDTPMWTLKPGGVGPDPVSQIGQRVISNEPMYILFNLGISPAFGTIEFTKLHFPAKLRVDWVRVYQPVGQSNNIGCSPSDYPTAQYIADHKEAYSNPNLTTWIQYQEKHGDGSGDAKTGFPKNRLLDTC</sequence>
<dbReference type="FunFam" id="2.60.120.200:FF:000259">
    <property type="entry name" value="Chromosome 9, whole genome shotgun sequence"/>
    <property type="match status" value="1"/>
</dbReference>
<evidence type="ECO:0000256" key="8">
    <source>
        <dbReference type="ARBA" id="ARBA00023316"/>
    </source>
</evidence>
<comment type="similarity">
    <text evidence="2">Belongs to the SKN1/KRE6 family.</text>
</comment>
<dbReference type="SUPFAM" id="SSF49899">
    <property type="entry name" value="Concanavalin A-like lectins/glucanases"/>
    <property type="match status" value="1"/>
</dbReference>
<dbReference type="EMBL" id="MU167392">
    <property type="protein sequence ID" value="KAG0141298.1"/>
    <property type="molecule type" value="Genomic_DNA"/>
</dbReference>
<protein>
    <recommendedName>
        <fullName evidence="10">GH16 domain-containing protein</fullName>
    </recommendedName>
</protein>